<dbReference type="InterPro" id="IPR036259">
    <property type="entry name" value="MFS_trans_sf"/>
</dbReference>
<reference evidence="6" key="1">
    <citation type="journal article" date="2019" name="Int. J. Syst. Evol. Microbiol.">
        <title>The Global Catalogue of Microorganisms (GCM) 10K type strain sequencing project: providing services to taxonomists for standard genome sequencing and annotation.</title>
        <authorList>
            <consortium name="The Broad Institute Genomics Platform"/>
            <consortium name="The Broad Institute Genome Sequencing Center for Infectious Disease"/>
            <person name="Wu L."/>
            <person name="Ma J."/>
        </authorList>
    </citation>
    <scope>NUCLEOTIDE SEQUENCE [LARGE SCALE GENOMIC DNA]</scope>
    <source>
        <strain evidence="6">JCM 17666</strain>
    </source>
</reference>
<dbReference type="Gene3D" id="1.20.1250.20">
    <property type="entry name" value="MFS general substrate transporter like domains"/>
    <property type="match status" value="2"/>
</dbReference>
<evidence type="ECO:0000256" key="2">
    <source>
        <dbReference type="ARBA" id="ARBA00022989"/>
    </source>
</evidence>
<proteinExistence type="predicted"/>
<dbReference type="InterPro" id="IPR052524">
    <property type="entry name" value="MFS_Cyanate_Porter"/>
</dbReference>
<comment type="caution">
    <text evidence="5">The sequence shown here is derived from an EMBL/GenBank/DDBJ whole genome shotgun (WGS) entry which is preliminary data.</text>
</comment>
<keyword evidence="6" id="KW-1185">Reference proteome</keyword>
<protein>
    <submittedName>
        <fullName evidence="5">MFS transporter</fullName>
    </submittedName>
</protein>
<organism evidence="5 6">
    <name type="scientific">Pigmentiphaga soli</name>
    <dbReference type="NCBI Taxonomy" id="1007095"/>
    <lineage>
        <taxon>Bacteria</taxon>
        <taxon>Pseudomonadati</taxon>
        <taxon>Pseudomonadota</taxon>
        <taxon>Betaproteobacteria</taxon>
        <taxon>Burkholderiales</taxon>
        <taxon>Alcaligenaceae</taxon>
        <taxon>Pigmentiphaga</taxon>
    </lineage>
</organism>
<gene>
    <name evidence="5" type="ORF">GCM10023144_28790</name>
</gene>
<feature type="transmembrane region" description="Helical" evidence="4">
    <location>
        <begin position="248"/>
        <end position="273"/>
    </location>
</feature>
<feature type="transmembrane region" description="Helical" evidence="4">
    <location>
        <begin position="223"/>
        <end position="242"/>
    </location>
</feature>
<evidence type="ECO:0000313" key="5">
    <source>
        <dbReference type="EMBL" id="GAA4335451.1"/>
    </source>
</evidence>
<evidence type="ECO:0000313" key="6">
    <source>
        <dbReference type="Proteomes" id="UP001501671"/>
    </source>
</evidence>
<dbReference type="PANTHER" id="PTHR23523:SF2">
    <property type="entry name" value="2-NITROIMIDAZOLE TRANSPORTER"/>
    <property type="match status" value="1"/>
</dbReference>
<dbReference type="EMBL" id="BAABFO010000013">
    <property type="protein sequence ID" value="GAA4335451.1"/>
    <property type="molecule type" value="Genomic_DNA"/>
</dbReference>
<dbReference type="Proteomes" id="UP001501671">
    <property type="component" value="Unassembled WGS sequence"/>
</dbReference>
<dbReference type="SUPFAM" id="SSF103473">
    <property type="entry name" value="MFS general substrate transporter"/>
    <property type="match status" value="1"/>
</dbReference>
<name>A0ABP8H847_9BURK</name>
<feature type="transmembrane region" description="Helical" evidence="4">
    <location>
        <begin position="143"/>
        <end position="165"/>
    </location>
</feature>
<feature type="transmembrane region" description="Helical" evidence="4">
    <location>
        <begin position="372"/>
        <end position="391"/>
    </location>
</feature>
<keyword evidence="2 4" id="KW-1133">Transmembrane helix</keyword>
<feature type="transmembrane region" description="Helical" evidence="4">
    <location>
        <begin position="51"/>
        <end position="74"/>
    </location>
</feature>
<keyword evidence="3 4" id="KW-0472">Membrane</keyword>
<dbReference type="PANTHER" id="PTHR23523">
    <property type="match status" value="1"/>
</dbReference>
<feature type="transmembrane region" description="Helical" evidence="4">
    <location>
        <begin position="171"/>
        <end position="190"/>
    </location>
</feature>
<evidence type="ECO:0000256" key="1">
    <source>
        <dbReference type="ARBA" id="ARBA00022692"/>
    </source>
</evidence>
<feature type="transmembrane region" description="Helical" evidence="4">
    <location>
        <begin position="285"/>
        <end position="303"/>
    </location>
</feature>
<evidence type="ECO:0000256" key="3">
    <source>
        <dbReference type="ARBA" id="ARBA00023136"/>
    </source>
</evidence>
<dbReference type="RefSeq" id="WP_345250542.1">
    <property type="nucleotide sequence ID" value="NZ_BAABFO010000013.1"/>
</dbReference>
<dbReference type="InterPro" id="IPR011701">
    <property type="entry name" value="MFS"/>
</dbReference>
<accession>A0ABP8H847</accession>
<evidence type="ECO:0000256" key="4">
    <source>
        <dbReference type="SAM" id="Phobius"/>
    </source>
</evidence>
<feature type="transmembrane region" description="Helical" evidence="4">
    <location>
        <begin position="342"/>
        <end position="366"/>
    </location>
</feature>
<feature type="transmembrane region" description="Helical" evidence="4">
    <location>
        <begin position="109"/>
        <end position="131"/>
    </location>
</feature>
<dbReference type="Pfam" id="PF07690">
    <property type="entry name" value="MFS_1"/>
    <property type="match status" value="1"/>
</dbReference>
<feature type="transmembrane region" description="Helical" evidence="4">
    <location>
        <begin position="86"/>
        <end position="103"/>
    </location>
</feature>
<sequence>MTVQPAEPRSSVFSADGAGAIAGVLLVAANLRAPLTGVGPLLGQIRESTGLSAAAAGFLNTLPIAVFALFSLVAAAAGRRLGIERALFLAMVLLAAGIALRSLPGLAWLYGGTLLLGVAIGIGNVILPSVVKRDFARRIGTLTGMYAMVMTFAAGMAAGLAVPLAQALAGGWRRALDCWCVLAAAAALAWRRRARQSPPPPAAHAASHAAPVSVWRSPIAWQVTLFMGIQALNFYTLVAWLPSMVSEIGIGAAAAGWLLAMMQMTALLASVLVPLMLARISDHRRLALGVSLLCMACFAGLALTPGWTLAWIALSGLALGCSLVLSLAFIGLRAANAQQAAALSGMVQGLGYLIAAAGPVVCGLLRDHTGSWQATLWLMAALAAVQGWASFQAGRRRFVGQA</sequence>
<keyword evidence="1 4" id="KW-0812">Transmembrane</keyword>
<feature type="transmembrane region" description="Helical" evidence="4">
    <location>
        <begin position="309"/>
        <end position="330"/>
    </location>
</feature>
<feature type="transmembrane region" description="Helical" evidence="4">
    <location>
        <begin position="12"/>
        <end position="31"/>
    </location>
</feature>